<feature type="region of interest" description="Disordered" evidence="1">
    <location>
        <begin position="568"/>
        <end position="609"/>
    </location>
</feature>
<dbReference type="SMART" id="SM00460">
    <property type="entry name" value="TGc"/>
    <property type="match status" value="1"/>
</dbReference>
<evidence type="ECO:0000256" key="1">
    <source>
        <dbReference type="SAM" id="MobiDB-lite"/>
    </source>
</evidence>
<feature type="transmembrane region" description="Helical" evidence="2">
    <location>
        <begin position="116"/>
        <end position="136"/>
    </location>
</feature>
<gene>
    <name evidence="4" type="ordered locus">AXY_03910</name>
</gene>
<protein>
    <recommendedName>
        <fullName evidence="3">Transglutaminase-like domain-containing protein</fullName>
    </recommendedName>
</protein>
<dbReference type="Pfam" id="PF01841">
    <property type="entry name" value="Transglut_core"/>
    <property type="match status" value="1"/>
</dbReference>
<dbReference type="EMBL" id="AP012050">
    <property type="protein sequence ID" value="BAM46523.1"/>
    <property type="molecule type" value="Genomic_DNA"/>
</dbReference>
<feature type="transmembrane region" description="Helical" evidence="2">
    <location>
        <begin position="205"/>
        <end position="223"/>
    </location>
</feature>
<dbReference type="eggNOG" id="COG1305">
    <property type="taxonomic scope" value="Bacteria"/>
</dbReference>
<dbReference type="InterPro" id="IPR052901">
    <property type="entry name" value="Bact_TGase-like"/>
</dbReference>
<evidence type="ECO:0000313" key="5">
    <source>
        <dbReference type="Proteomes" id="UP000006294"/>
    </source>
</evidence>
<feature type="compositionally biased region" description="Acidic residues" evidence="1">
    <location>
        <begin position="568"/>
        <end position="598"/>
    </location>
</feature>
<feature type="transmembrane region" description="Helical" evidence="2">
    <location>
        <begin position="37"/>
        <end position="57"/>
    </location>
</feature>
<dbReference type="STRING" id="698758.AXY_03910"/>
<proteinExistence type="predicted"/>
<dbReference type="SUPFAM" id="SSF54001">
    <property type="entry name" value="Cysteine proteinases"/>
    <property type="match status" value="1"/>
</dbReference>
<dbReference type="Gene3D" id="3.10.620.30">
    <property type="match status" value="1"/>
</dbReference>
<sequence>MNHKQETTTFKVLSTIIYFLGLAMFFEWVYSLNQIVGFDYLYLFIIFAVFCFFIMIVNLPSWITAMIKAVVIIVIVQLIFLPEPVFGDAWRNFIESEIQVNSAAIVARNWHQFTDLFQTIIFLIIIALVSYLLYFWLVQMKRVLVYIGLTVLYVTVMDTFTDYQANQAIIRLAILSILILALNTYLKRITEKQLTINLSRWMIRVGLPLTLTMVTILAIGYFAPKSRPIWPDPVPFIVKVGEQITDSDQSSQGGKFGYSEDDSRLGGTFQMDDTPILYTETSLEHYWRIESKDFYTGKGWKANHPMRYQAYDAGALELTEFNSTNELTHAKVQYTDKINFANVIYPYGVSDISHPHVDMMEYESITGKIKLAEQDLQLVYNEPFELTYAYPNVSDDQLRAANGAIPHKIASQYLQLPNTLPDRVYQLGSEIVEGIESRYDRAVAIENYFSSGHFRYQIEDVPYPALDQDYVDQFLFETQYGYCDNFSTAMVVLLRTVGIPARWVKGFTSGTIVEDLSTVDQDLYRYQITDSNAHSWVEVYFPQIGWIPFEPTIGFSGSEFTDHDDAQAEVDELDEQDQQTTEEEHELLEEDELDSDQDSPDHEVDPPSSSKALLISPSFIIIIVTLILVIMGMVKWKLILTKLIFFYHRPFETAADFTKAYRSLMMLLRFKQLKRKPEQTLHQFAKEVDKVLQMDSMTQLTNEYAQLIYRKGYQLTDLASLYDCYQQLIKRVIT</sequence>
<feature type="transmembrane region" description="Helical" evidence="2">
    <location>
        <begin position="12"/>
        <end position="31"/>
    </location>
</feature>
<feature type="transmembrane region" description="Helical" evidence="2">
    <location>
        <begin position="62"/>
        <end position="81"/>
    </location>
</feature>
<feature type="transmembrane region" description="Helical" evidence="2">
    <location>
        <begin position="612"/>
        <end position="634"/>
    </location>
</feature>
<keyword evidence="2" id="KW-0812">Transmembrane</keyword>
<dbReference type="PANTHER" id="PTHR42736">
    <property type="entry name" value="PROTEIN-GLUTAMINE GAMMA-GLUTAMYLTRANSFERASE"/>
    <property type="match status" value="1"/>
</dbReference>
<name>K0J661_AMPXN</name>
<keyword evidence="2" id="KW-1133">Transmembrane helix</keyword>
<feature type="transmembrane region" description="Helical" evidence="2">
    <location>
        <begin position="167"/>
        <end position="185"/>
    </location>
</feature>
<organism evidence="4 5">
    <name type="scientific">Amphibacillus xylanus (strain ATCC 51415 / DSM 6626 / JCM 7361 / LMG 17667 / NBRC 15112 / Ep01)</name>
    <dbReference type="NCBI Taxonomy" id="698758"/>
    <lineage>
        <taxon>Bacteria</taxon>
        <taxon>Bacillati</taxon>
        <taxon>Bacillota</taxon>
        <taxon>Bacilli</taxon>
        <taxon>Bacillales</taxon>
        <taxon>Bacillaceae</taxon>
        <taxon>Amphibacillus</taxon>
    </lineage>
</organism>
<dbReference type="AlphaFoldDB" id="K0J661"/>
<keyword evidence="2" id="KW-0472">Membrane</keyword>
<dbReference type="PATRIC" id="fig|698758.3.peg.395"/>
<feature type="domain" description="Transglutaminase-like" evidence="3">
    <location>
        <begin position="475"/>
        <end position="553"/>
    </location>
</feature>
<evidence type="ECO:0000313" key="4">
    <source>
        <dbReference type="EMBL" id="BAM46523.1"/>
    </source>
</evidence>
<dbReference type="InterPro" id="IPR002931">
    <property type="entry name" value="Transglutaminase-like"/>
</dbReference>
<dbReference type="InterPro" id="IPR038765">
    <property type="entry name" value="Papain-like_cys_pep_sf"/>
</dbReference>
<evidence type="ECO:0000256" key="2">
    <source>
        <dbReference type="SAM" id="Phobius"/>
    </source>
</evidence>
<dbReference type="KEGG" id="axl:AXY_03910"/>
<dbReference type="OrthoDB" id="9804872at2"/>
<reference evidence="4 5" key="1">
    <citation type="submission" date="2011-01" db="EMBL/GenBank/DDBJ databases">
        <title>Whole genome sequence of Amphibacillus xylinus NBRC 15112.</title>
        <authorList>
            <person name="Nakazawa H."/>
            <person name="Katano Y."/>
            <person name="Nakamura S."/>
            <person name="Sasagawa M."/>
            <person name="Fukada J."/>
            <person name="Arai T."/>
            <person name="Sasakura N."/>
            <person name="Mochizuki D."/>
            <person name="Hosoyama A."/>
            <person name="Harada K."/>
            <person name="Horikawa H."/>
            <person name="Kato Y."/>
            <person name="Harada T."/>
            <person name="Sasaki K."/>
            <person name="Sekiguchi M."/>
            <person name="Hodoyama M."/>
            <person name="Nishiko R."/>
            <person name="Narita H."/>
            <person name="Hanamaki A."/>
            <person name="Hata C."/>
            <person name="Konno Y."/>
            <person name="Niimura Y."/>
            <person name="Yamazaki S."/>
            <person name="Fujita N."/>
        </authorList>
    </citation>
    <scope>NUCLEOTIDE SEQUENCE [LARGE SCALE GENOMIC DNA]</scope>
    <source>
        <strain evidence="5">ATCC 51415 / DSM 6626 / JCM 7361 / LMG 17667 / NBRC 15112 / Ep01</strain>
    </source>
</reference>
<dbReference type="Proteomes" id="UP000006294">
    <property type="component" value="Chromosome"/>
</dbReference>
<feature type="transmembrane region" description="Helical" evidence="2">
    <location>
        <begin position="143"/>
        <end position="161"/>
    </location>
</feature>
<keyword evidence="5" id="KW-1185">Reference proteome</keyword>
<accession>K0J661</accession>
<dbReference type="PANTHER" id="PTHR42736:SF1">
    <property type="entry name" value="PROTEIN-GLUTAMINE GAMMA-GLUTAMYLTRANSFERASE"/>
    <property type="match status" value="1"/>
</dbReference>
<dbReference type="HOGENOM" id="CLU_021791_1_0_9"/>
<evidence type="ECO:0000259" key="3">
    <source>
        <dbReference type="SMART" id="SM00460"/>
    </source>
</evidence>
<dbReference type="RefSeq" id="WP_015009129.1">
    <property type="nucleotide sequence ID" value="NC_018704.1"/>
</dbReference>